<accession>A0ABS9KIX3</accession>
<protein>
    <submittedName>
        <fullName evidence="3">Glycosyltransferase family 4 protein</fullName>
    </submittedName>
</protein>
<dbReference type="SUPFAM" id="SSF53756">
    <property type="entry name" value="UDP-Glycosyltransferase/glycogen phosphorylase"/>
    <property type="match status" value="1"/>
</dbReference>
<feature type="domain" description="Glycosyl transferase family 1" evidence="1">
    <location>
        <begin position="191"/>
        <end position="357"/>
    </location>
</feature>
<dbReference type="CDD" id="cd03801">
    <property type="entry name" value="GT4_PimA-like"/>
    <property type="match status" value="1"/>
</dbReference>
<name>A0ABS9KIX3_9BACT</name>
<dbReference type="EMBL" id="JAKLWS010000043">
    <property type="protein sequence ID" value="MCG2590790.1"/>
    <property type="molecule type" value="Genomic_DNA"/>
</dbReference>
<comment type="caution">
    <text evidence="3">The sequence shown here is derived from an EMBL/GenBank/DDBJ whole genome shotgun (WGS) entry which is preliminary data.</text>
</comment>
<reference evidence="3" key="1">
    <citation type="submission" date="2022-01" db="EMBL/GenBank/DDBJ databases">
        <authorList>
            <person name="Wang Y."/>
        </authorList>
    </citation>
    <scope>NUCLEOTIDE SEQUENCE</scope>
    <source>
        <strain evidence="3">WB101</strain>
    </source>
</reference>
<dbReference type="InterPro" id="IPR028098">
    <property type="entry name" value="Glyco_trans_4-like_N"/>
</dbReference>
<reference evidence="3" key="2">
    <citation type="submission" date="2024-05" db="EMBL/GenBank/DDBJ databases">
        <title>Rhodohalobacter halophilus gen. nov., sp. nov., a moderately halophilic member of the family Balneolaceae.</title>
        <authorList>
            <person name="Xia J."/>
        </authorList>
    </citation>
    <scope>NUCLEOTIDE SEQUENCE</scope>
    <source>
        <strain evidence="3">WB101</strain>
    </source>
</reference>
<dbReference type="Gene3D" id="3.40.50.2000">
    <property type="entry name" value="Glycogen Phosphorylase B"/>
    <property type="match status" value="2"/>
</dbReference>
<feature type="domain" description="Glycosyltransferase subfamily 4-like N-terminal" evidence="2">
    <location>
        <begin position="75"/>
        <end position="175"/>
    </location>
</feature>
<proteinExistence type="predicted"/>
<dbReference type="Pfam" id="PF00534">
    <property type="entry name" value="Glycos_transf_1"/>
    <property type="match status" value="1"/>
</dbReference>
<evidence type="ECO:0000259" key="1">
    <source>
        <dbReference type="Pfam" id="PF00534"/>
    </source>
</evidence>
<dbReference type="PANTHER" id="PTHR12526">
    <property type="entry name" value="GLYCOSYLTRANSFERASE"/>
    <property type="match status" value="1"/>
</dbReference>
<dbReference type="InterPro" id="IPR001296">
    <property type="entry name" value="Glyco_trans_1"/>
</dbReference>
<dbReference type="Proteomes" id="UP001165366">
    <property type="component" value="Unassembled WGS sequence"/>
</dbReference>
<gene>
    <name evidence="3" type="ORF">L6773_19625</name>
</gene>
<keyword evidence="4" id="KW-1185">Reference proteome</keyword>
<dbReference type="RefSeq" id="WP_237856269.1">
    <property type="nucleotide sequence ID" value="NZ_JAKLWS010000043.1"/>
</dbReference>
<sequence>MIRVLVIDNSDYLSGAERSLMTLTNGEDAEERFDILFECKKKHQNYFSFHQGMYFYRYKKNNSIINFLKKNKRYRFFRGLNNLLNAYYLFRFAISKKYDVIHFNMYRSNQIFDIIVCKLLKMRVVAHVRTPAHLMKIPKFSRILVDKFICVSEYVKNSFSLKSKAKVIYNAVDFQESISQNIKSGNTSTHSKENESFIVTSIGLLEERKAHDIAIKAFELIKKESSSKKILLQIVGDDPSKDNHVLKKLNGLIEKLDLENWVKILPFTKDIDQIYKNSDLILSISSDGEAFGRIPIEAAEYSKPTIATNVGAYQETIKHLETGVLIKPNDYVDLKNKILMLQRNTTLYNKLALNANKLVANKFSGKLHREQVYELYSELASK</sequence>
<evidence type="ECO:0000313" key="4">
    <source>
        <dbReference type="Proteomes" id="UP001165366"/>
    </source>
</evidence>
<evidence type="ECO:0000259" key="2">
    <source>
        <dbReference type="Pfam" id="PF13439"/>
    </source>
</evidence>
<organism evidence="3 4">
    <name type="scientific">Rhodohalobacter sulfatireducens</name>
    <dbReference type="NCBI Taxonomy" id="2911366"/>
    <lineage>
        <taxon>Bacteria</taxon>
        <taxon>Pseudomonadati</taxon>
        <taxon>Balneolota</taxon>
        <taxon>Balneolia</taxon>
        <taxon>Balneolales</taxon>
        <taxon>Balneolaceae</taxon>
        <taxon>Rhodohalobacter</taxon>
    </lineage>
</organism>
<evidence type="ECO:0000313" key="3">
    <source>
        <dbReference type="EMBL" id="MCG2590790.1"/>
    </source>
</evidence>
<dbReference type="Pfam" id="PF13439">
    <property type="entry name" value="Glyco_transf_4"/>
    <property type="match status" value="1"/>
</dbReference>